<feature type="region of interest" description="Disordered" evidence="12">
    <location>
        <begin position="318"/>
        <end position="359"/>
    </location>
</feature>
<proteinExistence type="inferred from homology"/>
<dbReference type="FunFam" id="3.30.160.60:FF:001119">
    <property type="entry name" value="zinc finger protein 408"/>
    <property type="match status" value="1"/>
</dbReference>
<sequence>MMQAEVYLRRDTETTLPELTEEHRIRQKEEELSGMESVHMAESETVCAAPGLNTLEPECVTAHSGELHFCTPLSSSMMQAGVCLRQDTETTLPELTEQHRIRQKEEELSGMESVHMAESETVCAAPGLNTLEPECVTAHSGELNFCTPFSVSTMQARVCLRRDTETTLPELTEEHRIRQKEAELSGLESVHMAESETECAAPGLNTLEPDCVTAHSGVSDVHHTHTSLIKLETDMVFPHTGDLIKTESLDSTELGDVTRLHPDHIKTETDDGGYLKAEHISDLQDIKCVHIKSDQMKCESNESLVSDLMNTEMNGAAVDHKDQTEPQQYTEESNPDCKHEEIHDLPTQSGDLNDNRDVNNENNQSRIVLKSTNSSNKHIHCQRLNVRNEPMITNSSKTPSILNCYQNKTIPRNKWEMSTGEKPYKCAQCEKCFNKQSDFKIHLRIHTGDKPHKCTQCGKCFSQVSHLSCHLKIHSVEKPYTCSQCGKCFSTISLLNGHQCIHAIEKPYNCTHCEMCFRTKSSLEAHLRIHTGEKPYKCTHCEKCFRTKSFLNTHLRIHTGETPYKCTECGKCFKEKSVLNRHLRIHTGEKPYRCIHCGKCFSQVTQLSSHLTIHTGEKPYKCTHCEKCFRTKTFLNTHQRIHTGEKPHKCTHCEKCFCTKTFLNTHQRIHTGEKPYKCVHCEKCFRTKTFLNTHQRIHTGEKPHKCTHCEKSFCTETFLNTHQRIHTD</sequence>
<dbReference type="SUPFAM" id="SSF57667">
    <property type="entry name" value="beta-beta-alpha zinc fingers"/>
    <property type="match status" value="6"/>
</dbReference>
<dbReference type="GO" id="GO:0031519">
    <property type="term" value="C:PcG protein complex"/>
    <property type="evidence" value="ECO:0007669"/>
    <property type="project" value="TreeGrafter"/>
</dbReference>
<dbReference type="OrthoDB" id="10015593at2759"/>
<evidence type="ECO:0000256" key="11">
    <source>
        <dbReference type="PROSITE-ProRule" id="PRU00042"/>
    </source>
</evidence>
<dbReference type="InterPro" id="IPR013087">
    <property type="entry name" value="Znf_C2H2_type"/>
</dbReference>
<evidence type="ECO:0000256" key="10">
    <source>
        <dbReference type="ARBA" id="ARBA00023242"/>
    </source>
</evidence>
<keyword evidence="6" id="KW-0862">Zinc</keyword>
<dbReference type="PANTHER" id="PTHR14003">
    <property type="entry name" value="TRANSCRIPTIONAL REPRESSOR PROTEIN YY"/>
    <property type="match status" value="1"/>
</dbReference>
<dbReference type="PROSITE" id="PS50157">
    <property type="entry name" value="ZINC_FINGER_C2H2_2"/>
    <property type="match status" value="11"/>
</dbReference>
<evidence type="ECO:0000256" key="4">
    <source>
        <dbReference type="ARBA" id="ARBA00022737"/>
    </source>
</evidence>
<dbReference type="FunFam" id="3.30.160.60:FF:002282">
    <property type="entry name" value="Wu:fb97d07 protein"/>
    <property type="match status" value="1"/>
</dbReference>
<dbReference type="SMART" id="SM00355">
    <property type="entry name" value="ZnF_C2H2"/>
    <property type="match status" value="11"/>
</dbReference>
<feature type="compositionally biased region" description="Basic and acidic residues" evidence="12">
    <location>
        <begin position="335"/>
        <end position="344"/>
    </location>
</feature>
<evidence type="ECO:0000313" key="14">
    <source>
        <dbReference type="EMBL" id="KAJ8362687.1"/>
    </source>
</evidence>
<evidence type="ECO:0000256" key="8">
    <source>
        <dbReference type="ARBA" id="ARBA00023125"/>
    </source>
</evidence>
<dbReference type="AlphaFoldDB" id="A0A9Q1IZP5"/>
<dbReference type="GO" id="GO:0005667">
    <property type="term" value="C:transcription regulator complex"/>
    <property type="evidence" value="ECO:0007669"/>
    <property type="project" value="TreeGrafter"/>
</dbReference>
<keyword evidence="15" id="KW-1185">Reference proteome</keyword>
<evidence type="ECO:0000256" key="2">
    <source>
        <dbReference type="ARBA" id="ARBA00006991"/>
    </source>
</evidence>
<organism evidence="14 15">
    <name type="scientific">Synaphobranchus kaupii</name>
    <name type="common">Kaup's arrowtooth eel</name>
    <dbReference type="NCBI Taxonomy" id="118154"/>
    <lineage>
        <taxon>Eukaryota</taxon>
        <taxon>Metazoa</taxon>
        <taxon>Chordata</taxon>
        <taxon>Craniata</taxon>
        <taxon>Vertebrata</taxon>
        <taxon>Euteleostomi</taxon>
        <taxon>Actinopterygii</taxon>
        <taxon>Neopterygii</taxon>
        <taxon>Teleostei</taxon>
        <taxon>Anguilliformes</taxon>
        <taxon>Synaphobranchidae</taxon>
        <taxon>Synaphobranchus</taxon>
    </lineage>
</organism>
<reference evidence="14" key="1">
    <citation type="journal article" date="2023" name="Science">
        <title>Genome structures resolve the early diversification of teleost fishes.</title>
        <authorList>
            <person name="Parey E."/>
            <person name="Louis A."/>
            <person name="Montfort J."/>
            <person name="Bouchez O."/>
            <person name="Roques C."/>
            <person name="Iampietro C."/>
            <person name="Lluch J."/>
            <person name="Castinel A."/>
            <person name="Donnadieu C."/>
            <person name="Desvignes T."/>
            <person name="Floi Bucao C."/>
            <person name="Jouanno E."/>
            <person name="Wen M."/>
            <person name="Mejri S."/>
            <person name="Dirks R."/>
            <person name="Jansen H."/>
            <person name="Henkel C."/>
            <person name="Chen W.J."/>
            <person name="Zahm M."/>
            <person name="Cabau C."/>
            <person name="Klopp C."/>
            <person name="Thompson A.W."/>
            <person name="Robinson-Rechavi M."/>
            <person name="Braasch I."/>
            <person name="Lecointre G."/>
            <person name="Bobe J."/>
            <person name="Postlethwait J.H."/>
            <person name="Berthelot C."/>
            <person name="Roest Crollius H."/>
            <person name="Guiguen Y."/>
        </authorList>
    </citation>
    <scope>NUCLEOTIDE SEQUENCE</scope>
    <source>
        <strain evidence="14">WJC10195</strain>
    </source>
</reference>
<feature type="domain" description="C2H2-type" evidence="13">
    <location>
        <begin position="508"/>
        <end position="535"/>
    </location>
</feature>
<feature type="domain" description="C2H2-type" evidence="13">
    <location>
        <begin position="564"/>
        <end position="591"/>
    </location>
</feature>
<comment type="subcellular location">
    <subcellularLocation>
        <location evidence="1">Nucleus</location>
    </subcellularLocation>
</comment>
<dbReference type="PROSITE" id="PS00028">
    <property type="entry name" value="ZINC_FINGER_C2H2_1"/>
    <property type="match status" value="11"/>
</dbReference>
<feature type="domain" description="C2H2-type" evidence="13">
    <location>
        <begin position="592"/>
        <end position="619"/>
    </location>
</feature>
<dbReference type="Pfam" id="PF00096">
    <property type="entry name" value="zf-C2H2"/>
    <property type="match status" value="7"/>
</dbReference>
<name>A0A9Q1IZP5_SYNKA</name>
<feature type="domain" description="C2H2-type" evidence="13">
    <location>
        <begin position="676"/>
        <end position="703"/>
    </location>
</feature>
<dbReference type="FunFam" id="3.30.160.60:FF:002343">
    <property type="entry name" value="Zinc finger protein 33A"/>
    <property type="match status" value="2"/>
</dbReference>
<dbReference type="Gene3D" id="3.30.160.60">
    <property type="entry name" value="Classic Zinc Finger"/>
    <property type="match status" value="11"/>
</dbReference>
<comment type="caution">
    <text evidence="14">The sequence shown here is derived from an EMBL/GenBank/DDBJ whole genome shotgun (WGS) entry which is preliminary data.</text>
</comment>
<dbReference type="Proteomes" id="UP001152622">
    <property type="component" value="Chromosome 4"/>
</dbReference>
<dbReference type="FunFam" id="3.30.160.60:FF:001465">
    <property type="entry name" value="Zinc finger protein 560"/>
    <property type="match status" value="1"/>
</dbReference>
<dbReference type="FunFam" id="3.30.160.60:FF:000902">
    <property type="entry name" value="Zinc finger protein 445"/>
    <property type="match status" value="1"/>
</dbReference>
<evidence type="ECO:0000256" key="6">
    <source>
        <dbReference type="ARBA" id="ARBA00022833"/>
    </source>
</evidence>
<evidence type="ECO:0000256" key="9">
    <source>
        <dbReference type="ARBA" id="ARBA00023163"/>
    </source>
</evidence>
<dbReference type="GO" id="GO:0000785">
    <property type="term" value="C:chromatin"/>
    <property type="evidence" value="ECO:0007669"/>
    <property type="project" value="TreeGrafter"/>
</dbReference>
<evidence type="ECO:0000259" key="13">
    <source>
        <dbReference type="PROSITE" id="PS50157"/>
    </source>
</evidence>
<evidence type="ECO:0000313" key="15">
    <source>
        <dbReference type="Proteomes" id="UP001152622"/>
    </source>
</evidence>
<keyword evidence="3" id="KW-0479">Metal-binding</keyword>
<dbReference type="FunFam" id="3.30.160.60:FF:000218">
    <property type="entry name" value="Zinc finger protein 10"/>
    <property type="match status" value="1"/>
</dbReference>
<feature type="domain" description="C2H2-type" evidence="13">
    <location>
        <begin position="536"/>
        <end position="563"/>
    </location>
</feature>
<evidence type="ECO:0000256" key="3">
    <source>
        <dbReference type="ARBA" id="ARBA00022723"/>
    </source>
</evidence>
<feature type="domain" description="C2H2-type" evidence="13">
    <location>
        <begin position="424"/>
        <end position="451"/>
    </location>
</feature>
<dbReference type="GO" id="GO:0008270">
    <property type="term" value="F:zinc ion binding"/>
    <property type="evidence" value="ECO:0007669"/>
    <property type="project" value="UniProtKB-KW"/>
</dbReference>
<keyword evidence="5 11" id="KW-0863">Zinc-finger</keyword>
<feature type="domain" description="C2H2-type" evidence="13">
    <location>
        <begin position="452"/>
        <end position="479"/>
    </location>
</feature>
<accession>A0A9Q1IZP5</accession>
<dbReference type="GO" id="GO:0000122">
    <property type="term" value="P:negative regulation of transcription by RNA polymerase II"/>
    <property type="evidence" value="ECO:0007669"/>
    <property type="project" value="UniProtKB-ARBA"/>
</dbReference>
<dbReference type="FunFam" id="3.30.160.60:FF:001155">
    <property type="entry name" value="Zinc finger 30C"/>
    <property type="match status" value="1"/>
</dbReference>
<keyword evidence="9" id="KW-0804">Transcription</keyword>
<keyword evidence="10" id="KW-0539">Nucleus</keyword>
<evidence type="ECO:0000256" key="12">
    <source>
        <dbReference type="SAM" id="MobiDB-lite"/>
    </source>
</evidence>
<dbReference type="InterPro" id="IPR036236">
    <property type="entry name" value="Znf_C2H2_sf"/>
</dbReference>
<dbReference type="FunFam" id="3.30.160.60:FF:000624">
    <property type="entry name" value="zinc finger protein 697"/>
    <property type="match status" value="1"/>
</dbReference>
<feature type="domain" description="C2H2-type" evidence="13">
    <location>
        <begin position="704"/>
        <end position="728"/>
    </location>
</feature>
<protein>
    <recommendedName>
        <fullName evidence="13">C2H2-type domain-containing protein</fullName>
    </recommendedName>
</protein>
<gene>
    <name evidence="14" type="ORF">SKAU_G00115180</name>
</gene>
<keyword evidence="8" id="KW-0238">DNA-binding</keyword>
<feature type="domain" description="C2H2-type" evidence="13">
    <location>
        <begin position="620"/>
        <end position="647"/>
    </location>
</feature>
<keyword evidence="4" id="KW-0677">Repeat</keyword>
<dbReference type="EMBL" id="JAINUF010000004">
    <property type="protein sequence ID" value="KAJ8362687.1"/>
    <property type="molecule type" value="Genomic_DNA"/>
</dbReference>
<dbReference type="FunFam" id="3.30.160.60:FF:000551">
    <property type="entry name" value="zinc finger protein 197 isoform X1"/>
    <property type="match status" value="1"/>
</dbReference>
<dbReference type="GO" id="GO:0000981">
    <property type="term" value="F:DNA-binding transcription factor activity, RNA polymerase II-specific"/>
    <property type="evidence" value="ECO:0007669"/>
    <property type="project" value="TreeGrafter"/>
</dbReference>
<keyword evidence="7" id="KW-0805">Transcription regulation</keyword>
<dbReference type="FunFam" id="3.30.160.60:FF:001498">
    <property type="entry name" value="Zinc finger protein 404"/>
    <property type="match status" value="1"/>
</dbReference>
<dbReference type="GO" id="GO:0000978">
    <property type="term" value="F:RNA polymerase II cis-regulatory region sequence-specific DNA binding"/>
    <property type="evidence" value="ECO:0007669"/>
    <property type="project" value="TreeGrafter"/>
</dbReference>
<dbReference type="PANTHER" id="PTHR14003:SF23">
    <property type="entry name" value="ZINC FINGER PROTEIN 143"/>
    <property type="match status" value="1"/>
</dbReference>
<feature type="domain" description="C2H2-type" evidence="13">
    <location>
        <begin position="648"/>
        <end position="675"/>
    </location>
</feature>
<evidence type="ECO:0000256" key="1">
    <source>
        <dbReference type="ARBA" id="ARBA00004123"/>
    </source>
</evidence>
<evidence type="ECO:0000256" key="5">
    <source>
        <dbReference type="ARBA" id="ARBA00022771"/>
    </source>
</evidence>
<evidence type="ECO:0000256" key="7">
    <source>
        <dbReference type="ARBA" id="ARBA00023015"/>
    </source>
</evidence>
<comment type="similarity">
    <text evidence="2">Belongs to the krueppel C2H2-type zinc-finger protein family.</text>
</comment>
<feature type="domain" description="C2H2-type" evidence="13">
    <location>
        <begin position="480"/>
        <end position="507"/>
    </location>
</feature>